<proteinExistence type="predicted"/>
<protein>
    <submittedName>
        <fullName evidence="2">Uncharacterized protein</fullName>
    </submittedName>
</protein>
<feature type="compositionally biased region" description="Pro residues" evidence="1">
    <location>
        <begin position="48"/>
        <end position="60"/>
    </location>
</feature>
<dbReference type="Proteomes" id="UP000308652">
    <property type="component" value="Unassembled WGS sequence"/>
</dbReference>
<sequence length="130" mass="14297">MQQIPTTSSFSLRRLEEFDSVVETMNCNTLMPPPPSNSHPQTLYMPIELPPTPAPSPGPHVHPTYATTPFQHLSLNPLGLGLASIHRRPFLSAVLASCTPPELLYTPTTIAALLKRDFIFSLPPEMPLDV</sequence>
<reference evidence="2 3" key="1">
    <citation type="journal article" date="2019" name="Nat. Ecol. Evol.">
        <title>Megaphylogeny resolves global patterns of mushroom evolution.</title>
        <authorList>
            <person name="Varga T."/>
            <person name="Krizsan K."/>
            <person name="Foldi C."/>
            <person name="Dima B."/>
            <person name="Sanchez-Garcia M."/>
            <person name="Sanchez-Ramirez S."/>
            <person name="Szollosi G.J."/>
            <person name="Szarkandi J.G."/>
            <person name="Papp V."/>
            <person name="Albert L."/>
            <person name="Andreopoulos W."/>
            <person name="Angelini C."/>
            <person name="Antonin V."/>
            <person name="Barry K.W."/>
            <person name="Bougher N.L."/>
            <person name="Buchanan P."/>
            <person name="Buyck B."/>
            <person name="Bense V."/>
            <person name="Catcheside P."/>
            <person name="Chovatia M."/>
            <person name="Cooper J."/>
            <person name="Damon W."/>
            <person name="Desjardin D."/>
            <person name="Finy P."/>
            <person name="Geml J."/>
            <person name="Haridas S."/>
            <person name="Hughes K."/>
            <person name="Justo A."/>
            <person name="Karasinski D."/>
            <person name="Kautmanova I."/>
            <person name="Kiss B."/>
            <person name="Kocsube S."/>
            <person name="Kotiranta H."/>
            <person name="LaButti K.M."/>
            <person name="Lechner B.E."/>
            <person name="Liimatainen K."/>
            <person name="Lipzen A."/>
            <person name="Lukacs Z."/>
            <person name="Mihaltcheva S."/>
            <person name="Morgado L.N."/>
            <person name="Niskanen T."/>
            <person name="Noordeloos M.E."/>
            <person name="Ohm R.A."/>
            <person name="Ortiz-Santana B."/>
            <person name="Ovrebo C."/>
            <person name="Racz N."/>
            <person name="Riley R."/>
            <person name="Savchenko A."/>
            <person name="Shiryaev A."/>
            <person name="Soop K."/>
            <person name="Spirin V."/>
            <person name="Szebenyi C."/>
            <person name="Tomsovsky M."/>
            <person name="Tulloss R.E."/>
            <person name="Uehling J."/>
            <person name="Grigoriev I.V."/>
            <person name="Vagvolgyi C."/>
            <person name="Papp T."/>
            <person name="Martin F.M."/>
            <person name="Miettinen O."/>
            <person name="Hibbett D.S."/>
            <person name="Nagy L.G."/>
        </authorList>
    </citation>
    <scope>NUCLEOTIDE SEQUENCE [LARGE SCALE GENOMIC DNA]</scope>
    <source>
        <strain evidence="2 3">CBS 166.37</strain>
    </source>
</reference>
<gene>
    <name evidence="2" type="ORF">BDQ12DRAFT_685308</name>
</gene>
<evidence type="ECO:0000256" key="1">
    <source>
        <dbReference type="SAM" id="MobiDB-lite"/>
    </source>
</evidence>
<evidence type="ECO:0000313" key="2">
    <source>
        <dbReference type="EMBL" id="TFK37422.1"/>
    </source>
</evidence>
<keyword evidence="3" id="KW-1185">Reference proteome</keyword>
<dbReference type="OrthoDB" id="19711at2759"/>
<dbReference type="STRING" id="68775.A0A5C3LX71"/>
<evidence type="ECO:0000313" key="3">
    <source>
        <dbReference type="Proteomes" id="UP000308652"/>
    </source>
</evidence>
<name>A0A5C3LX71_9AGAR</name>
<feature type="region of interest" description="Disordered" evidence="1">
    <location>
        <begin position="30"/>
        <end position="61"/>
    </location>
</feature>
<dbReference type="EMBL" id="ML213608">
    <property type="protein sequence ID" value="TFK37422.1"/>
    <property type="molecule type" value="Genomic_DNA"/>
</dbReference>
<accession>A0A5C3LX71</accession>
<organism evidence="2 3">
    <name type="scientific">Crucibulum laeve</name>
    <dbReference type="NCBI Taxonomy" id="68775"/>
    <lineage>
        <taxon>Eukaryota</taxon>
        <taxon>Fungi</taxon>
        <taxon>Dikarya</taxon>
        <taxon>Basidiomycota</taxon>
        <taxon>Agaricomycotina</taxon>
        <taxon>Agaricomycetes</taxon>
        <taxon>Agaricomycetidae</taxon>
        <taxon>Agaricales</taxon>
        <taxon>Agaricineae</taxon>
        <taxon>Nidulariaceae</taxon>
        <taxon>Crucibulum</taxon>
    </lineage>
</organism>
<dbReference type="AlphaFoldDB" id="A0A5C3LX71"/>